<evidence type="ECO:0000256" key="1">
    <source>
        <dbReference type="ARBA" id="ARBA00004141"/>
    </source>
</evidence>
<dbReference type="InterPro" id="IPR011701">
    <property type="entry name" value="MFS"/>
</dbReference>
<keyword evidence="3 6" id="KW-0812">Transmembrane</keyword>
<feature type="transmembrane region" description="Helical" evidence="6">
    <location>
        <begin position="31"/>
        <end position="49"/>
    </location>
</feature>
<dbReference type="Pfam" id="PF07690">
    <property type="entry name" value="MFS_1"/>
    <property type="match status" value="1"/>
</dbReference>
<feature type="transmembrane region" description="Helical" evidence="6">
    <location>
        <begin position="298"/>
        <end position="320"/>
    </location>
</feature>
<dbReference type="InterPro" id="IPR036259">
    <property type="entry name" value="MFS_trans_sf"/>
</dbReference>
<dbReference type="PANTHER" id="PTHR43791:SF36">
    <property type="entry name" value="TRANSPORTER, PUTATIVE (AFU_ORTHOLOGUE AFUA_6G08340)-RELATED"/>
    <property type="match status" value="1"/>
</dbReference>
<dbReference type="Gene3D" id="1.20.1250.20">
    <property type="entry name" value="MFS general substrate transporter like domains"/>
    <property type="match status" value="2"/>
</dbReference>
<dbReference type="AlphaFoldDB" id="A0A6M3ZKN4"/>
<dbReference type="Proteomes" id="UP000501648">
    <property type="component" value="Chromosome"/>
</dbReference>
<keyword evidence="5 6" id="KW-0472">Membrane</keyword>
<feature type="transmembrane region" description="Helical" evidence="6">
    <location>
        <begin position="266"/>
        <end position="286"/>
    </location>
</feature>
<dbReference type="FunFam" id="1.20.1250.20:FF:000018">
    <property type="entry name" value="MFS transporter permease"/>
    <property type="match status" value="1"/>
</dbReference>
<dbReference type="InterPro" id="IPR020846">
    <property type="entry name" value="MFS_dom"/>
</dbReference>
<dbReference type="CDD" id="cd17319">
    <property type="entry name" value="MFS_ExuT_GudP_like"/>
    <property type="match status" value="1"/>
</dbReference>
<comment type="subcellular location">
    <subcellularLocation>
        <location evidence="1">Membrane</location>
        <topology evidence="1">Multi-pass membrane protein</topology>
    </subcellularLocation>
</comment>
<dbReference type="GO" id="GO:0022857">
    <property type="term" value="F:transmembrane transporter activity"/>
    <property type="evidence" value="ECO:0007669"/>
    <property type="project" value="InterPro"/>
</dbReference>
<feature type="transmembrane region" description="Helical" evidence="6">
    <location>
        <begin position="69"/>
        <end position="89"/>
    </location>
</feature>
<feature type="transmembrane region" description="Helical" evidence="6">
    <location>
        <begin position="101"/>
        <end position="120"/>
    </location>
</feature>
<name>A0A6M3ZKN4_9BURK</name>
<dbReference type="PANTHER" id="PTHR43791">
    <property type="entry name" value="PERMEASE-RELATED"/>
    <property type="match status" value="1"/>
</dbReference>
<accession>A0A6M3ZKN4</accession>
<evidence type="ECO:0000256" key="4">
    <source>
        <dbReference type="ARBA" id="ARBA00022989"/>
    </source>
</evidence>
<feature type="transmembrane region" description="Helical" evidence="6">
    <location>
        <begin position="355"/>
        <end position="376"/>
    </location>
</feature>
<gene>
    <name evidence="8" type="ORF">C798_02915</name>
</gene>
<organism evidence="8 9">
    <name type="scientific">Herbaspirillum rubrisubalbicans Os34</name>
    <dbReference type="NCBI Taxonomy" id="1235827"/>
    <lineage>
        <taxon>Bacteria</taxon>
        <taxon>Pseudomonadati</taxon>
        <taxon>Pseudomonadota</taxon>
        <taxon>Betaproteobacteria</taxon>
        <taxon>Burkholderiales</taxon>
        <taxon>Oxalobacteraceae</taxon>
        <taxon>Herbaspirillum</taxon>
    </lineage>
</organism>
<dbReference type="RefSeq" id="WP_017455317.1">
    <property type="nucleotide sequence ID" value="NZ_CP008956.1"/>
</dbReference>
<dbReference type="EMBL" id="CP008956">
    <property type="protein sequence ID" value="QJP99217.1"/>
    <property type="molecule type" value="Genomic_DNA"/>
</dbReference>
<dbReference type="GO" id="GO:0016020">
    <property type="term" value="C:membrane"/>
    <property type="evidence" value="ECO:0007669"/>
    <property type="project" value="UniProtKB-SubCell"/>
</dbReference>
<dbReference type="SUPFAM" id="SSF103473">
    <property type="entry name" value="MFS general substrate transporter"/>
    <property type="match status" value="1"/>
</dbReference>
<reference evidence="8 9" key="1">
    <citation type="journal article" date="2012" name="J. Bacteriol.">
        <title>Genome sequence of the pathogenic Herbaspirillum seropedicae strain Os34, isolated from rice roots.</title>
        <authorList>
            <person name="Ye W."/>
            <person name="Ye S."/>
            <person name="Liu J."/>
            <person name="Chang S."/>
            <person name="Chen M."/>
            <person name="Zhu B."/>
            <person name="Guo L."/>
            <person name="An Q."/>
        </authorList>
    </citation>
    <scope>NUCLEOTIDE SEQUENCE [LARGE SCALE GENOMIC DNA]</scope>
    <source>
        <strain evidence="8 9">Os34</strain>
    </source>
</reference>
<proteinExistence type="predicted"/>
<evidence type="ECO:0000256" key="3">
    <source>
        <dbReference type="ARBA" id="ARBA00022692"/>
    </source>
</evidence>
<evidence type="ECO:0000256" key="2">
    <source>
        <dbReference type="ARBA" id="ARBA00022448"/>
    </source>
</evidence>
<protein>
    <submittedName>
        <fullName evidence="8">MFS transporter</fullName>
    </submittedName>
</protein>
<feature type="transmembrane region" description="Helical" evidence="6">
    <location>
        <begin position="388"/>
        <end position="410"/>
    </location>
</feature>
<sequence>MMTPSPGATTLAAPPHLNLSVAAEDAIYRKVWLRIIPFLFLCYVVSFLDRINIGFAQLQMKQDLGFSDAMYGLGAAVFYVGYVLCEVPSNMLLARFGARRTFSRIMVLWGLASVGMMAVTDATHFYVLRFLLGVFEAGFFPGIVLYLSYWFPARRRAAVMAIFFAGVAVAGVLGGLVSGWIMRDMAGVMGMYGWQWMFAIEGAPAVVLGVLVIFLLADGPAQASWLSPQERSFLLARHTQETQRSQHVKAHSLTALRHALSHRPTYLFAFIYFALTCGSLTLNFWMPLMIRDFGIKDVVQVSLYTVIPNAIGAIGLILIARRSDRRNERHGHFLFCTTGGALALAALTLHPSSLAVSLGLLSLAAVLIFAALPIFWSLPPGLLPAQTIAPGIAFISSVGITSGIVSPWLIGLIKTRTGNIDIALYILAGLLLLSGLTMWGLIPRKSSATHTTQGAG</sequence>
<feature type="domain" description="Major facilitator superfamily (MFS) profile" evidence="7">
    <location>
        <begin position="35"/>
        <end position="446"/>
    </location>
</feature>
<evidence type="ECO:0000313" key="8">
    <source>
        <dbReference type="EMBL" id="QJP99217.1"/>
    </source>
</evidence>
<feature type="transmembrane region" description="Helical" evidence="6">
    <location>
        <begin position="159"/>
        <end position="182"/>
    </location>
</feature>
<evidence type="ECO:0000256" key="5">
    <source>
        <dbReference type="ARBA" id="ARBA00023136"/>
    </source>
</evidence>
<evidence type="ECO:0000313" key="9">
    <source>
        <dbReference type="Proteomes" id="UP000501648"/>
    </source>
</evidence>
<feature type="transmembrane region" description="Helical" evidence="6">
    <location>
        <begin position="126"/>
        <end position="147"/>
    </location>
</feature>
<feature type="transmembrane region" description="Helical" evidence="6">
    <location>
        <begin position="194"/>
        <end position="217"/>
    </location>
</feature>
<evidence type="ECO:0000256" key="6">
    <source>
        <dbReference type="SAM" id="Phobius"/>
    </source>
</evidence>
<dbReference type="PROSITE" id="PS50850">
    <property type="entry name" value="MFS"/>
    <property type="match status" value="1"/>
</dbReference>
<keyword evidence="2" id="KW-0813">Transport</keyword>
<keyword evidence="4 6" id="KW-1133">Transmembrane helix</keyword>
<evidence type="ECO:0000259" key="7">
    <source>
        <dbReference type="PROSITE" id="PS50850"/>
    </source>
</evidence>
<feature type="transmembrane region" description="Helical" evidence="6">
    <location>
        <begin position="422"/>
        <end position="442"/>
    </location>
</feature>